<sequence length="842" mass="91038">MALALLAGYRWFPIRLASNNTSRAAPRAPASRAREPLESSTAPPAFLASRFASQFSSAYHKAHAEPGDFMTSSPGSYDDEPLASMTESGAPADAFRIRPAPGGVRPSARWIAPGESVEIGGIAVEGGFFYTGDVQRSHADSIEACVIDARFDLAREDADPTESLGSAALSYGVLTPAQRRTYVEWLASDRRKSDIHTGYLFFYLYGLERRVLVDGAAGKVSGDEFNAIAKELRRLLNLDANYAWQKHVRGLLDALSLMASRHTRMYRQPAPDGLATGYQVPLNVRVAFGQAALDQHPLPADWALAWVKLDPMMVRRTAVARCPEEFDRVFMRQYRERFGDGMILPANRTKLDASPQPSFRALKSVPVPGFLVGLPDIAAVNGTRNKLQLLMHESAAALDAYSRYLGRYPEAQGTLEATLMLPVNMWPRATHDAIDALAADVAHDTVVSTFGAVLARFRSGGKMTRDKAVVFITALAEAGIAVEPDVRLGARTPKPTDAVALFAIEPDATPLHTDDAYDVATIIVDLAATVARADGDATQRETAVIEWQIEQWPHLSAQQRARLKARNLVQLAQPTAAAGLKKKLEPLSQDVKTTIASFLVHTANADGVVSRDEVRLLEKVYRMLGIDPQRLYTDLHQHASGAPASAAGASANARAHKHADTQKHAAPKPAFALDATRIAALKEETVRVSAMLADVFVDEAHGAAGAAHSHAMEAQPPAPVEANAKATVRDEEHEMLAEPATSAPEVQQTSEATTSEAAQTDDETQAQLLGLDDAHSSFLRLLVTRASWTRAELAAAASHLELMLDGAIEQVNEASLDQWDEPLTDGDDPVEINQEVAQRLAA</sequence>
<dbReference type="AlphaFoldDB" id="A0A1N7SSE9"/>
<evidence type="ECO:0000259" key="2">
    <source>
        <dbReference type="Pfam" id="PF05099"/>
    </source>
</evidence>
<feature type="domain" description="TerB-C" evidence="4">
    <location>
        <begin position="657"/>
        <end position="840"/>
    </location>
</feature>
<dbReference type="Proteomes" id="UP000195569">
    <property type="component" value="Unassembled WGS sequence"/>
</dbReference>
<dbReference type="EMBL" id="CYGY02000081">
    <property type="protein sequence ID" value="SIT50389.1"/>
    <property type="molecule type" value="Genomic_DNA"/>
</dbReference>
<dbReference type="CDD" id="cd07176">
    <property type="entry name" value="terB"/>
    <property type="match status" value="1"/>
</dbReference>
<keyword evidence="6" id="KW-1185">Reference proteome</keyword>
<evidence type="ECO:0000313" key="5">
    <source>
        <dbReference type="EMBL" id="SIT50389.1"/>
    </source>
</evidence>
<feature type="domain" description="Co-chaperone DjlA N-terminal" evidence="2">
    <location>
        <begin position="525"/>
        <end position="630"/>
    </location>
</feature>
<reference evidence="5" key="1">
    <citation type="submission" date="2016-12" db="EMBL/GenBank/DDBJ databases">
        <authorList>
            <person name="Moulin L."/>
        </authorList>
    </citation>
    <scope>NUCLEOTIDE SEQUENCE [LARGE SCALE GENOMIC DNA]</scope>
    <source>
        <strain evidence="5">STM 7183</strain>
    </source>
</reference>
<dbReference type="InterPro" id="IPR007791">
    <property type="entry name" value="DjlA_N"/>
</dbReference>
<protein>
    <submittedName>
        <fullName evidence="5">Tellurite resistance protein TerB</fullName>
    </submittedName>
</protein>
<evidence type="ECO:0000313" key="6">
    <source>
        <dbReference type="Proteomes" id="UP000195569"/>
    </source>
</evidence>
<dbReference type="Pfam" id="PF13208">
    <property type="entry name" value="TerB_N"/>
    <property type="match status" value="1"/>
</dbReference>
<proteinExistence type="predicted"/>
<dbReference type="InterPro" id="IPR025266">
    <property type="entry name" value="TerB_N"/>
</dbReference>
<evidence type="ECO:0000256" key="1">
    <source>
        <dbReference type="SAM" id="MobiDB-lite"/>
    </source>
</evidence>
<dbReference type="Gene3D" id="1.10.3680.10">
    <property type="entry name" value="TerB-like"/>
    <property type="match status" value="1"/>
</dbReference>
<accession>A0A1N7SSE9</accession>
<feature type="domain" description="TerB N-terminal" evidence="3">
    <location>
        <begin position="113"/>
        <end position="318"/>
    </location>
</feature>
<dbReference type="InterPro" id="IPR028932">
    <property type="entry name" value="TerB-C"/>
</dbReference>
<dbReference type="Pfam" id="PF15615">
    <property type="entry name" value="TerB_C"/>
    <property type="match status" value="1"/>
</dbReference>
<feature type="compositionally biased region" description="Low complexity" evidence="1">
    <location>
        <begin position="642"/>
        <end position="653"/>
    </location>
</feature>
<feature type="compositionally biased region" description="Low complexity" evidence="1">
    <location>
        <begin position="747"/>
        <end position="758"/>
    </location>
</feature>
<dbReference type="Pfam" id="PF05099">
    <property type="entry name" value="TerB"/>
    <property type="match status" value="1"/>
</dbReference>
<gene>
    <name evidence="5" type="ORF">BN2476_810028</name>
</gene>
<feature type="region of interest" description="Disordered" evidence="1">
    <location>
        <begin position="642"/>
        <end position="666"/>
    </location>
</feature>
<organism evidence="5 6">
    <name type="scientific">Paraburkholderia piptadeniae</name>
    <dbReference type="NCBI Taxonomy" id="1701573"/>
    <lineage>
        <taxon>Bacteria</taxon>
        <taxon>Pseudomonadati</taxon>
        <taxon>Pseudomonadota</taxon>
        <taxon>Betaproteobacteria</taxon>
        <taxon>Burkholderiales</taxon>
        <taxon>Burkholderiaceae</taxon>
        <taxon>Paraburkholderia</taxon>
    </lineage>
</organism>
<feature type="region of interest" description="Disordered" evidence="1">
    <location>
        <begin position="734"/>
        <end position="761"/>
    </location>
</feature>
<dbReference type="SUPFAM" id="SSF158682">
    <property type="entry name" value="TerB-like"/>
    <property type="match status" value="1"/>
</dbReference>
<comment type="caution">
    <text evidence="5">The sequence shown here is derived from an EMBL/GenBank/DDBJ whole genome shotgun (WGS) entry which is preliminary data.</text>
</comment>
<evidence type="ECO:0000259" key="3">
    <source>
        <dbReference type="Pfam" id="PF13208"/>
    </source>
</evidence>
<evidence type="ECO:0000259" key="4">
    <source>
        <dbReference type="Pfam" id="PF15615"/>
    </source>
</evidence>
<name>A0A1N7SSE9_9BURK</name>
<dbReference type="InterPro" id="IPR029024">
    <property type="entry name" value="TerB-like"/>
</dbReference>